<gene>
    <name evidence="2" type="ORF">E0H85_09110</name>
    <name evidence="1" type="ORF">HLH13_11715</name>
</gene>
<comment type="caution">
    <text evidence="2">The sequence shown here is derived from an EMBL/GenBank/DDBJ whole genome shotgun (WGS) entry which is preliminary data.</text>
</comment>
<protein>
    <submittedName>
        <fullName evidence="2">Uncharacterized protein</fullName>
    </submittedName>
</protein>
<evidence type="ECO:0000313" key="2">
    <source>
        <dbReference type="EMBL" id="TCB59171.1"/>
    </source>
</evidence>
<dbReference type="EMBL" id="JABERG010000016">
    <property type="protein sequence ID" value="NNH88359.1"/>
    <property type="molecule type" value="Genomic_DNA"/>
</dbReference>
<organism evidence="2 3">
    <name type="scientific">Acinetobacter terrae</name>
    <dbReference type="NCBI Taxonomy" id="2731247"/>
    <lineage>
        <taxon>Bacteria</taxon>
        <taxon>Pseudomonadati</taxon>
        <taxon>Pseudomonadota</taxon>
        <taxon>Gammaproteobacteria</taxon>
        <taxon>Moraxellales</taxon>
        <taxon>Moraxellaceae</taxon>
        <taxon>Acinetobacter</taxon>
        <taxon>Acinetobacter Taxon 24</taxon>
    </lineage>
</organism>
<proteinExistence type="predicted"/>
<name>A0A4R0EM85_9GAMM</name>
<dbReference type="Proteomes" id="UP000546536">
    <property type="component" value="Unassembled WGS sequence"/>
</dbReference>
<dbReference type="EMBL" id="SJOA01000009">
    <property type="protein sequence ID" value="TCB59171.1"/>
    <property type="molecule type" value="Genomic_DNA"/>
</dbReference>
<dbReference type="AlphaFoldDB" id="A0A4R0EM85"/>
<reference evidence="1 4" key="2">
    <citation type="submission" date="2020-04" db="EMBL/GenBank/DDBJ databases">
        <title>Acinetobacter Taxon 24.</title>
        <authorList>
            <person name="Nemec A."/>
            <person name="Radolfova-Krizova L."/>
            <person name="Higgins P.G."/>
            <person name="Spanelova P."/>
        </authorList>
    </citation>
    <scope>NUCLEOTIDE SEQUENCE [LARGE SCALE GENOMIC DNA]</scope>
    <source>
        <strain evidence="1 4">ANC 4279</strain>
    </source>
</reference>
<dbReference type="OrthoDB" id="6705284at2"/>
<sequence length="76" mass="7768">MGTVLLITGCSSKVVTYDATGQVIGSCKATSGFILGARAICYGGANSEGVDYSKIDQQSGLLPLPPKSSKIILSDN</sequence>
<reference evidence="2 3" key="1">
    <citation type="submission" date="2019-02" db="EMBL/GenBank/DDBJ databases">
        <title>High diversity of culturable Acinetobacter species in natural soil and water ecosystems.</title>
        <authorList>
            <person name="Radolfova-Krizova L."/>
            <person name="Nemec A."/>
        </authorList>
    </citation>
    <scope>NUCLEOTIDE SEQUENCE [LARGE SCALE GENOMIC DNA]</scope>
    <source>
        <strain evidence="2 3">ANC 4281</strain>
    </source>
</reference>
<accession>A0A4R0EM85</accession>
<evidence type="ECO:0000313" key="3">
    <source>
        <dbReference type="Proteomes" id="UP000291380"/>
    </source>
</evidence>
<evidence type="ECO:0000313" key="4">
    <source>
        <dbReference type="Proteomes" id="UP000546536"/>
    </source>
</evidence>
<dbReference type="Proteomes" id="UP000291380">
    <property type="component" value="Unassembled WGS sequence"/>
</dbReference>
<accession>A0A7Y2S1H4</accession>
<evidence type="ECO:0000313" key="1">
    <source>
        <dbReference type="EMBL" id="NNH88359.1"/>
    </source>
</evidence>
<keyword evidence="4" id="KW-1185">Reference proteome</keyword>